<comment type="caution">
    <text evidence="2">The sequence shown here is derived from an EMBL/GenBank/DDBJ whole genome shotgun (WGS) entry which is preliminary data.</text>
</comment>
<feature type="compositionally biased region" description="Acidic residues" evidence="1">
    <location>
        <begin position="147"/>
        <end position="161"/>
    </location>
</feature>
<feature type="region of interest" description="Disordered" evidence="1">
    <location>
        <begin position="560"/>
        <end position="649"/>
    </location>
</feature>
<dbReference type="AlphaFoldDB" id="A0A401GEE4"/>
<dbReference type="GeneID" id="38777454"/>
<dbReference type="OrthoDB" id="5348546at2759"/>
<dbReference type="Proteomes" id="UP000287166">
    <property type="component" value="Unassembled WGS sequence"/>
</dbReference>
<dbReference type="InParanoid" id="A0A401GEE4"/>
<keyword evidence="3" id="KW-1185">Reference proteome</keyword>
<feature type="compositionally biased region" description="Basic and acidic residues" evidence="1">
    <location>
        <begin position="670"/>
        <end position="694"/>
    </location>
</feature>
<dbReference type="STRING" id="139825.A0A401GEE4"/>
<evidence type="ECO:0000313" key="3">
    <source>
        <dbReference type="Proteomes" id="UP000287166"/>
    </source>
</evidence>
<feature type="compositionally biased region" description="Basic and acidic residues" evidence="1">
    <location>
        <begin position="723"/>
        <end position="737"/>
    </location>
</feature>
<dbReference type="RefSeq" id="XP_027611450.1">
    <property type="nucleotide sequence ID" value="XM_027755649.1"/>
</dbReference>
<feature type="compositionally biased region" description="Basic and acidic residues" evidence="1">
    <location>
        <begin position="587"/>
        <end position="632"/>
    </location>
</feature>
<feature type="region of interest" description="Disordered" evidence="1">
    <location>
        <begin position="453"/>
        <end position="475"/>
    </location>
</feature>
<feature type="compositionally biased region" description="Low complexity" evidence="1">
    <location>
        <begin position="214"/>
        <end position="225"/>
    </location>
</feature>
<evidence type="ECO:0000256" key="1">
    <source>
        <dbReference type="SAM" id="MobiDB-lite"/>
    </source>
</evidence>
<organism evidence="2 3">
    <name type="scientific">Sparassis crispa</name>
    <dbReference type="NCBI Taxonomy" id="139825"/>
    <lineage>
        <taxon>Eukaryota</taxon>
        <taxon>Fungi</taxon>
        <taxon>Dikarya</taxon>
        <taxon>Basidiomycota</taxon>
        <taxon>Agaricomycotina</taxon>
        <taxon>Agaricomycetes</taxon>
        <taxon>Polyporales</taxon>
        <taxon>Sparassidaceae</taxon>
        <taxon>Sparassis</taxon>
    </lineage>
</organism>
<protein>
    <submittedName>
        <fullName evidence="2">Uncharacterized protein</fullName>
    </submittedName>
</protein>
<feature type="compositionally biased region" description="Low complexity" evidence="1">
    <location>
        <begin position="453"/>
        <end position="464"/>
    </location>
</feature>
<accession>A0A401GEE4</accession>
<dbReference type="EMBL" id="BFAD01000003">
    <property type="protein sequence ID" value="GBE80537.1"/>
    <property type="molecule type" value="Genomic_DNA"/>
</dbReference>
<proteinExistence type="predicted"/>
<gene>
    <name evidence="2" type="ORF">SCP_0302520</name>
</gene>
<feature type="region of interest" description="Disordered" evidence="1">
    <location>
        <begin position="209"/>
        <end position="239"/>
    </location>
</feature>
<reference evidence="2 3" key="1">
    <citation type="journal article" date="2018" name="Sci. Rep.">
        <title>Genome sequence of the cauliflower mushroom Sparassis crispa (Hanabiratake) and its association with beneficial usage.</title>
        <authorList>
            <person name="Kiyama R."/>
            <person name="Furutani Y."/>
            <person name="Kawaguchi K."/>
            <person name="Nakanishi T."/>
        </authorList>
    </citation>
    <scope>NUCLEOTIDE SEQUENCE [LARGE SCALE GENOMIC DNA]</scope>
</reference>
<feature type="compositionally biased region" description="Basic and acidic residues" evidence="1">
    <location>
        <begin position="701"/>
        <end position="716"/>
    </location>
</feature>
<feature type="region of interest" description="Disordered" evidence="1">
    <location>
        <begin position="111"/>
        <end position="192"/>
    </location>
</feature>
<name>A0A401GEE4_9APHY</name>
<evidence type="ECO:0000313" key="2">
    <source>
        <dbReference type="EMBL" id="GBE80537.1"/>
    </source>
</evidence>
<sequence length="890" mass="97209">MFSSSPPLTALPLKLRRKSLSASDTNESPSTASTYLYDFSPSSSPIAPSVDFENSPYAYADYAQIRDQSSPLHGFEITSRVLLDDAHELDSYWPSHTKFSTRGYYYAGNSQTASPSLPPRTPFGYSSLSDDSEEPPYTSHLNVDASEYSDDAGMDKDDENMNLDYPHGRRISFSTSAERDEPFTRPTSSRPLSPDFFVSERLVDSGACLGAPKSHSGSLGHASAGELPEPQGEEMKGQETDALASTLLDLHEHPRLSTSPVASLQPLPLSSPAASISCLPPPDPSSTTSMLINISPPYLQSEPDLETAVVETTPLIVQSLSISPSSSSCRPTAARPSLFNLLNPLPSPPLNHITLPAPVEVLNVDVITPSATVEDTTTPSPALIGCISMPVGAPTVKQVHHVPESDPLSDTHLSDLPVMNIHSKSSPYDVTSPSPLSPSLSLLPLTPLLRSPSLAPDIQTSSPLSSPPSSPRHLDDSADIALFNKLEASDPEDHDVAQVKGSQTAPGRACPLLRPGTKPVLELDTSDSPLFSDMTHRLSRQLSPMKSRVKSRVIKEKTSGNETVEDACQNGRRESSMCSRRVSSVPKDTRWKKARRTEDSMDVDCHAGPSKGREERSEVNKLRRVSEGEERIRKRRKESLGGPAKKKARVVPLESGAKADVVPVYGNDNGKVRETSEKSVERKVVARADRDQHTKARNKRAKEGEQSMRVDVDVRSMSKKVSSTKDEQTEHEPRDHPSSTSTNGSPLPHAEMQGLLIETLATSRASSLPASSLYSAIMASRPTLKDSSSLKGEGKMGKGEWICVIEDALEDGRHSYGVFGKVENSVKDATDHLLEAQWFYVPEKDQDQERATFIRSIMPRPAKRSETKKSKQYYWRPLGKISRWDPEDEI</sequence>
<feature type="region of interest" description="Disordered" evidence="1">
    <location>
        <begin position="668"/>
        <end position="749"/>
    </location>
</feature>